<comment type="pathway">
    <text evidence="1">Carbohydrate biosynthesis; gluconeogenesis.</text>
</comment>
<dbReference type="InterPro" id="IPR008210">
    <property type="entry name" value="PEP_carboxykinase_N"/>
</dbReference>
<dbReference type="SUPFAM" id="SSF68923">
    <property type="entry name" value="PEP carboxykinase N-terminal domain"/>
    <property type="match status" value="1"/>
</dbReference>
<proteinExistence type="inferred from homology"/>
<evidence type="ECO:0000256" key="9">
    <source>
        <dbReference type="ARBA" id="ARBA00047371"/>
    </source>
</evidence>
<dbReference type="GO" id="GO:0016301">
    <property type="term" value="F:kinase activity"/>
    <property type="evidence" value="ECO:0007669"/>
    <property type="project" value="UniProtKB-KW"/>
</dbReference>
<evidence type="ECO:0000256" key="4">
    <source>
        <dbReference type="ARBA" id="ARBA00022432"/>
    </source>
</evidence>
<evidence type="ECO:0000256" key="7">
    <source>
        <dbReference type="ARBA" id="ARBA00022840"/>
    </source>
</evidence>
<dbReference type="OrthoDB" id="184182at2759"/>
<dbReference type="Pfam" id="PF01293">
    <property type="entry name" value="PEPCK_ATP"/>
    <property type="match status" value="1"/>
</dbReference>
<keyword evidence="10" id="KW-0418">Kinase</keyword>
<keyword evidence="8" id="KW-0456">Lyase</keyword>
<dbReference type="OMA" id="NTWPDKN"/>
<dbReference type="STRING" id="1257118.L8H852"/>
<dbReference type="EMBL" id="KB007901">
    <property type="protein sequence ID" value="ELR21674.1"/>
    <property type="molecule type" value="Genomic_DNA"/>
</dbReference>
<evidence type="ECO:0000313" key="10">
    <source>
        <dbReference type="EMBL" id="ELR21674.1"/>
    </source>
</evidence>
<comment type="catalytic activity">
    <reaction evidence="9">
        <text>oxaloacetate + ATP = phosphoenolpyruvate + ADP + CO2</text>
        <dbReference type="Rhea" id="RHEA:18617"/>
        <dbReference type="ChEBI" id="CHEBI:16452"/>
        <dbReference type="ChEBI" id="CHEBI:16526"/>
        <dbReference type="ChEBI" id="CHEBI:30616"/>
        <dbReference type="ChEBI" id="CHEBI:58702"/>
        <dbReference type="ChEBI" id="CHEBI:456216"/>
        <dbReference type="EC" id="4.1.1.49"/>
    </reaction>
</comment>
<dbReference type="PANTHER" id="PTHR30031">
    <property type="entry name" value="PHOSPHOENOLPYRUVATE CARBOXYKINASE ATP"/>
    <property type="match status" value="1"/>
</dbReference>
<dbReference type="RefSeq" id="XP_004346619.1">
    <property type="nucleotide sequence ID" value="XM_004346569.1"/>
</dbReference>
<dbReference type="VEuPathDB" id="AmoebaDB:ACA1_231010"/>
<dbReference type="EC" id="4.1.1.49" evidence="3"/>
<keyword evidence="4" id="KW-0312">Gluconeogenesis</keyword>
<dbReference type="GO" id="GO:0005829">
    <property type="term" value="C:cytosol"/>
    <property type="evidence" value="ECO:0007669"/>
    <property type="project" value="TreeGrafter"/>
</dbReference>
<protein>
    <recommendedName>
        <fullName evidence="3">phosphoenolpyruvate carboxykinase (ATP)</fullName>
        <ecNumber evidence="3">4.1.1.49</ecNumber>
    </recommendedName>
</protein>
<comment type="similarity">
    <text evidence="2">Belongs to the phosphoenolpyruvate carboxykinase (ATP) family.</text>
</comment>
<evidence type="ECO:0000256" key="3">
    <source>
        <dbReference type="ARBA" id="ARBA00012363"/>
    </source>
</evidence>
<dbReference type="SUPFAM" id="SSF53795">
    <property type="entry name" value="PEP carboxykinase-like"/>
    <property type="match status" value="1"/>
</dbReference>
<gene>
    <name evidence="10" type="ORF">ACA1_231010</name>
</gene>
<dbReference type="InterPro" id="IPR013035">
    <property type="entry name" value="PEP_carboxykinase_C"/>
</dbReference>
<accession>L8H852</accession>
<dbReference type="GeneID" id="14922583"/>
<sequence>MMVRPTDEQLLDFGEPDFIIYNAGQFPANRYTEGVASSTSVCLSLARREMVILGTEYAGEMKKGIFTFMHYVMPKQGVLSLHSSANAGPEGDVSLFFGLSGTGKTTLSADPKRGLVGDDMHCWYNQGVFNMEGGCYAKAIDLDPKQEPEIFNAIRFGAVLENVVYDEHSRVVDYHDISITENTRTAYPIEFIPNAIIPCVAGQPKNVILLTCDAFGVLPPVSKLTPEQTAYHFITGYTAKVAGTEVGITEPVCTFSPAFSAPFLVFHPNVYADMLIEKVKTHKVDCWLVNTGWSGGGYGVGARMKLAWTRAIIDAIHNGELAKCEYENFGVFNVSIPKAVTGVPAEILNPVNSWKDKAAYKATLEKLAQKFINNFAAYADGCTPGTIAAGPKLPSA</sequence>
<evidence type="ECO:0000256" key="6">
    <source>
        <dbReference type="ARBA" id="ARBA00022793"/>
    </source>
</evidence>
<organism evidence="10 11">
    <name type="scientific">Acanthamoeba castellanii (strain ATCC 30010 / Neff)</name>
    <dbReference type="NCBI Taxonomy" id="1257118"/>
    <lineage>
        <taxon>Eukaryota</taxon>
        <taxon>Amoebozoa</taxon>
        <taxon>Discosea</taxon>
        <taxon>Longamoebia</taxon>
        <taxon>Centramoebida</taxon>
        <taxon>Acanthamoebidae</taxon>
        <taxon>Acanthamoeba</taxon>
    </lineage>
</organism>
<dbReference type="HAMAP" id="MF_00453">
    <property type="entry name" value="PEPCK_ATP"/>
    <property type="match status" value="1"/>
</dbReference>
<dbReference type="GO" id="GO:0005524">
    <property type="term" value="F:ATP binding"/>
    <property type="evidence" value="ECO:0007669"/>
    <property type="project" value="UniProtKB-KW"/>
</dbReference>
<keyword evidence="11" id="KW-1185">Reference proteome</keyword>
<dbReference type="GO" id="GO:0006094">
    <property type="term" value="P:gluconeogenesis"/>
    <property type="evidence" value="ECO:0007669"/>
    <property type="project" value="UniProtKB-UniPathway"/>
</dbReference>
<reference evidence="10 11" key="1">
    <citation type="journal article" date="2013" name="Genome Biol.">
        <title>Genome of Acanthamoeba castellanii highlights extensive lateral gene transfer and early evolution of tyrosine kinase signaling.</title>
        <authorList>
            <person name="Clarke M."/>
            <person name="Lohan A.J."/>
            <person name="Liu B."/>
            <person name="Lagkouvardos I."/>
            <person name="Roy S."/>
            <person name="Zafar N."/>
            <person name="Bertelli C."/>
            <person name="Schilde C."/>
            <person name="Kianianmomeni A."/>
            <person name="Burglin T.R."/>
            <person name="Frech C."/>
            <person name="Turcotte B."/>
            <person name="Kopec K.O."/>
            <person name="Synnott J.M."/>
            <person name="Choo C."/>
            <person name="Paponov I."/>
            <person name="Finkler A."/>
            <person name="Soon Heng Tan C."/>
            <person name="Hutchins A.P."/>
            <person name="Weinmeier T."/>
            <person name="Rattei T."/>
            <person name="Chu J.S."/>
            <person name="Gimenez G."/>
            <person name="Irimia M."/>
            <person name="Rigden D.J."/>
            <person name="Fitzpatrick D.A."/>
            <person name="Lorenzo-Morales J."/>
            <person name="Bateman A."/>
            <person name="Chiu C.H."/>
            <person name="Tang P."/>
            <person name="Hegemann P."/>
            <person name="Fromm H."/>
            <person name="Raoult D."/>
            <person name="Greub G."/>
            <person name="Miranda-Saavedra D."/>
            <person name="Chen N."/>
            <person name="Nash P."/>
            <person name="Ginger M.L."/>
            <person name="Horn M."/>
            <person name="Schaap P."/>
            <person name="Caler L."/>
            <person name="Loftus B."/>
        </authorList>
    </citation>
    <scope>NUCLEOTIDE SEQUENCE [LARGE SCALE GENOMIC DNA]</scope>
    <source>
        <strain evidence="10 11">Neff</strain>
    </source>
</reference>
<keyword evidence="10" id="KW-0808">Transferase</keyword>
<dbReference type="Gene3D" id="3.90.228.20">
    <property type="match status" value="2"/>
</dbReference>
<dbReference type="Proteomes" id="UP000011083">
    <property type="component" value="Unassembled WGS sequence"/>
</dbReference>
<keyword evidence="6" id="KW-0210">Decarboxylase</keyword>
<evidence type="ECO:0000256" key="8">
    <source>
        <dbReference type="ARBA" id="ARBA00023239"/>
    </source>
</evidence>
<evidence type="ECO:0000256" key="5">
    <source>
        <dbReference type="ARBA" id="ARBA00022741"/>
    </source>
</evidence>
<dbReference type="NCBIfam" id="TIGR00224">
    <property type="entry name" value="pckA"/>
    <property type="match status" value="1"/>
</dbReference>
<dbReference type="KEGG" id="acan:ACA1_231010"/>
<keyword evidence="10" id="KW-0670">Pyruvate</keyword>
<dbReference type="GO" id="GO:0004612">
    <property type="term" value="F:phosphoenolpyruvate carboxykinase (ATP) activity"/>
    <property type="evidence" value="ECO:0007669"/>
    <property type="project" value="UniProtKB-EC"/>
</dbReference>
<dbReference type="UniPathway" id="UPA00138"/>
<keyword evidence="7" id="KW-0067">ATP-binding</keyword>
<evidence type="ECO:0000256" key="2">
    <source>
        <dbReference type="ARBA" id="ARBA00006052"/>
    </source>
</evidence>
<dbReference type="Gene3D" id="3.40.449.10">
    <property type="entry name" value="Phosphoenolpyruvate Carboxykinase, domain 1"/>
    <property type="match status" value="1"/>
</dbReference>
<dbReference type="PANTHER" id="PTHR30031:SF0">
    <property type="entry name" value="PHOSPHOENOLPYRUVATE CARBOXYKINASE (ATP)"/>
    <property type="match status" value="1"/>
</dbReference>
<name>L8H852_ACACF</name>
<evidence type="ECO:0000256" key="1">
    <source>
        <dbReference type="ARBA" id="ARBA00004742"/>
    </source>
</evidence>
<dbReference type="InterPro" id="IPR001272">
    <property type="entry name" value="PEP_carboxykinase_ATP"/>
</dbReference>
<dbReference type="AlphaFoldDB" id="L8H852"/>
<evidence type="ECO:0000313" key="11">
    <source>
        <dbReference type="Proteomes" id="UP000011083"/>
    </source>
</evidence>
<keyword evidence="5" id="KW-0547">Nucleotide-binding</keyword>